<dbReference type="EMBL" id="JBHULK010000001">
    <property type="protein sequence ID" value="MFD2534376.1"/>
    <property type="molecule type" value="Genomic_DNA"/>
</dbReference>
<comment type="caution">
    <text evidence="6">The sequence shown here is derived from an EMBL/GenBank/DDBJ whole genome shotgun (WGS) entry which is preliminary data.</text>
</comment>
<dbReference type="PRINTS" id="PR00146">
    <property type="entry name" value="DHPICSNTHASE"/>
</dbReference>
<dbReference type="InterPro" id="IPR013785">
    <property type="entry name" value="Aldolase_TIM"/>
</dbReference>
<dbReference type="PIRSF" id="PIRSF001365">
    <property type="entry name" value="DHDPS"/>
    <property type="match status" value="1"/>
</dbReference>
<keyword evidence="3 5" id="KW-0456">Lyase</keyword>
<evidence type="ECO:0000313" key="7">
    <source>
        <dbReference type="Proteomes" id="UP001597441"/>
    </source>
</evidence>
<sequence>MEIKNLIAAAYAPMHNDGSINTTKIKDYSKFLIHNKVSGVFMNGSTGDFVSLSTAERKEITLAWSKNKSEDLYLIDHVGHTNLHEAKELATYAADKVDAISVLAPYYFRLNKIEKLVQYCKEIAACAPNLPFYYYHIPVLSGAHFNMNEFLKLAEQEIPSLAGIKFTNNNLIDFQHSKKVANGKFNILFGFDELFINSLPLGATGWVGSTYNHLAPLYYKIKDLFENGQMAEASALQTKAIRFVEILDSKGGFNGVGKGFMRVLGVDCGPSRFPHSTLSDADYKIIKEELDALGLSALFSSTEKSLAK</sequence>
<keyword evidence="7" id="KW-1185">Reference proteome</keyword>
<protein>
    <submittedName>
        <fullName evidence="6">Dihydrodipicolinate synthase family protein</fullName>
    </submittedName>
</protein>
<evidence type="ECO:0000256" key="4">
    <source>
        <dbReference type="ARBA" id="ARBA00023277"/>
    </source>
</evidence>
<evidence type="ECO:0000313" key="6">
    <source>
        <dbReference type="EMBL" id="MFD2534376.1"/>
    </source>
</evidence>
<comment type="similarity">
    <text evidence="5">Belongs to the DapA family.</text>
</comment>
<dbReference type="RefSeq" id="WP_388014794.1">
    <property type="nucleotide sequence ID" value="NZ_JBHUDT010000001.1"/>
</dbReference>
<dbReference type="SMART" id="SM01130">
    <property type="entry name" value="DHDPS"/>
    <property type="match status" value="1"/>
</dbReference>
<gene>
    <name evidence="6" type="ORF">ACFSQS_04595</name>
</gene>
<dbReference type="InterPro" id="IPR002220">
    <property type="entry name" value="DapA-like"/>
</dbReference>
<organism evidence="6 7">
    <name type="scientific">Gelatiniphilus marinus</name>
    <dbReference type="NCBI Taxonomy" id="1759464"/>
    <lineage>
        <taxon>Bacteria</taxon>
        <taxon>Pseudomonadati</taxon>
        <taxon>Bacteroidota</taxon>
        <taxon>Flavobacteriia</taxon>
        <taxon>Flavobacteriales</taxon>
        <taxon>Flavobacteriaceae</taxon>
        <taxon>Gelatiniphilus</taxon>
    </lineage>
</organism>
<dbReference type="PANTHER" id="PTHR12128:SF21">
    <property type="entry name" value="N-ACETYLNEURAMINATE LYASE"/>
    <property type="match status" value="1"/>
</dbReference>
<evidence type="ECO:0000256" key="2">
    <source>
        <dbReference type="ARBA" id="ARBA00022490"/>
    </source>
</evidence>
<reference evidence="7" key="1">
    <citation type="journal article" date="2019" name="Int. J. Syst. Evol. Microbiol.">
        <title>The Global Catalogue of Microorganisms (GCM) 10K type strain sequencing project: providing services to taxonomists for standard genome sequencing and annotation.</title>
        <authorList>
            <consortium name="The Broad Institute Genomics Platform"/>
            <consortium name="The Broad Institute Genome Sequencing Center for Infectious Disease"/>
            <person name="Wu L."/>
            <person name="Ma J."/>
        </authorList>
    </citation>
    <scope>NUCLEOTIDE SEQUENCE [LARGE SCALE GENOMIC DNA]</scope>
    <source>
        <strain evidence="7">KCTC 42903</strain>
    </source>
</reference>
<evidence type="ECO:0000256" key="3">
    <source>
        <dbReference type="ARBA" id="ARBA00023239"/>
    </source>
</evidence>
<proteinExistence type="inferred from homology"/>
<evidence type="ECO:0000256" key="5">
    <source>
        <dbReference type="PIRNR" id="PIRNR001365"/>
    </source>
</evidence>
<dbReference type="Proteomes" id="UP001597441">
    <property type="component" value="Unassembled WGS sequence"/>
</dbReference>
<dbReference type="SUPFAM" id="SSF51569">
    <property type="entry name" value="Aldolase"/>
    <property type="match status" value="1"/>
</dbReference>
<dbReference type="Pfam" id="PF00701">
    <property type="entry name" value="DHDPS"/>
    <property type="match status" value="1"/>
</dbReference>
<dbReference type="Gene3D" id="3.20.20.70">
    <property type="entry name" value="Aldolase class I"/>
    <property type="match status" value="1"/>
</dbReference>
<comment type="subcellular location">
    <subcellularLocation>
        <location evidence="1">Cytoplasm</location>
    </subcellularLocation>
</comment>
<dbReference type="PANTHER" id="PTHR12128">
    <property type="entry name" value="DIHYDRODIPICOLINATE SYNTHASE"/>
    <property type="match status" value="1"/>
</dbReference>
<name>A0ABW5JRH8_9FLAO</name>
<evidence type="ECO:0000256" key="1">
    <source>
        <dbReference type="ARBA" id="ARBA00004496"/>
    </source>
</evidence>
<keyword evidence="2" id="KW-0963">Cytoplasm</keyword>
<accession>A0ABW5JRH8</accession>
<keyword evidence="4" id="KW-0119">Carbohydrate metabolism</keyword>